<dbReference type="AlphaFoldDB" id="A0A518H7C1"/>
<evidence type="ECO:0000313" key="2">
    <source>
        <dbReference type="EMBL" id="QDV36750.1"/>
    </source>
</evidence>
<feature type="transmembrane region" description="Helical" evidence="1">
    <location>
        <begin position="325"/>
        <end position="343"/>
    </location>
</feature>
<reference evidence="2 3" key="1">
    <citation type="submission" date="2019-02" db="EMBL/GenBank/DDBJ databases">
        <title>Deep-cultivation of Planctomycetes and their phenomic and genomic characterization uncovers novel biology.</title>
        <authorList>
            <person name="Wiegand S."/>
            <person name="Jogler M."/>
            <person name="Boedeker C."/>
            <person name="Pinto D."/>
            <person name="Vollmers J."/>
            <person name="Rivas-Marin E."/>
            <person name="Kohn T."/>
            <person name="Peeters S.H."/>
            <person name="Heuer A."/>
            <person name="Rast P."/>
            <person name="Oberbeckmann S."/>
            <person name="Bunk B."/>
            <person name="Jeske O."/>
            <person name="Meyerdierks A."/>
            <person name="Storesund J.E."/>
            <person name="Kallscheuer N."/>
            <person name="Luecker S."/>
            <person name="Lage O.M."/>
            <person name="Pohl T."/>
            <person name="Merkel B.J."/>
            <person name="Hornburger P."/>
            <person name="Mueller R.-W."/>
            <person name="Bruemmer F."/>
            <person name="Labrenz M."/>
            <person name="Spormann A.M."/>
            <person name="Op den Camp H."/>
            <person name="Overmann J."/>
            <person name="Amann R."/>
            <person name="Jetten M.S.M."/>
            <person name="Mascher T."/>
            <person name="Medema M.H."/>
            <person name="Devos D.P."/>
            <person name="Kaster A.-K."/>
            <person name="Ovreas L."/>
            <person name="Rohde M."/>
            <person name="Galperin M.Y."/>
            <person name="Jogler C."/>
        </authorList>
    </citation>
    <scope>NUCLEOTIDE SEQUENCE [LARGE SCALE GENOMIC DNA]</scope>
    <source>
        <strain evidence="2 3">ElP</strain>
    </source>
</reference>
<evidence type="ECO:0000313" key="3">
    <source>
        <dbReference type="Proteomes" id="UP000317835"/>
    </source>
</evidence>
<feature type="transmembrane region" description="Helical" evidence="1">
    <location>
        <begin position="269"/>
        <end position="287"/>
    </location>
</feature>
<dbReference type="OrthoDB" id="859744at2"/>
<feature type="transmembrane region" description="Helical" evidence="1">
    <location>
        <begin position="377"/>
        <end position="394"/>
    </location>
</feature>
<organism evidence="2 3">
    <name type="scientific">Tautonia plasticadhaerens</name>
    <dbReference type="NCBI Taxonomy" id="2527974"/>
    <lineage>
        <taxon>Bacteria</taxon>
        <taxon>Pseudomonadati</taxon>
        <taxon>Planctomycetota</taxon>
        <taxon>Planctomycetia</taxon>
        <taxon>Isosphaerales</taxon>
        <taxon>Isosphaeraceae</taxon>
        <taxon>Tautonia</taxon>
    </lineage>
</organism>
<keyword evidence="1" id="KW-1133">Transmembrane helix</keyword>
<keyword evidence="3" id="KW-1185">Reference proteome</keyword>
<dbReference type="Proteomes" id="UP000317835">
    <property type="component" value="Chromosome"/>
</dbReference>
<feature type="transmembrane region" description="Helical" evidence="1">
    <location>
        <begin position="120"/>
        <end position="142"/>
    </location>
</feature>
<feature type="transmembrane region" description="Helical" evidence="1">
    <location>
        <begin position="299"/>
        <end position="316"/>
    </location>
</feature>
<dbReference type="KEGG" id="tpla:ElP_46790"/>
<feature type="transmembrane region" description="Helical" evidence="1">
    <location>
        <begin position="226"/>
        <end position="248"/>
    </location>
</feature>
<evidence type="ECO:0008006" key="4">
    <source>
        <dbReference type="Google" id="ProtNLM"/>
    </source>
</evidence>
<feature type="transmembrane region" description="Helical" evidence="1">
    <location>
        <begin position="406"/>
        <end position="424"/>
    </location>
</feature>
<name>A0A518H7C1_9BACT</name>
<sequence>MAARAAAVLGFYLAAVVGATWPFVTTISSRLPSTGDPLQHLWVMRWYKQCLLEGRSPLVCPELQYPVGAPIGNFSPLHLQSALYLITSAISANDVLCFNLIWLFGLLFTGMGTYVLARYVLSDDGAAALAGLLAMLSGPVIFHSHFHLELIFVGGFPLFQLAWMRFVDRPSFGRMLASAAGFVLVATCAAYFMVFAIFPAVLYLAWKASGQPRKEVFSWLGHRLAWSSGFALICLPVLMVLFSGQIWNVMQGQAGIRPRAEFDMYGAPWWAYLVPVPGQVLQGMLPLDLYGASGTSGEGVAYLGVVALLLVARAWFGGARFRDSGFWWSSAAMLAVLSLGSTLKYGSIQIPMPAGWLRDWDLFVPFRLIRVPARFKLFVPVCTGIIAGAAWMQIRSRWSSRTKRGAGYVAITLLVVFDLAQVPFPSEPLPDLPRGYAWIRDREPGAAWVDVPQMNSANAHAINSRYTYWQSLHGGRTTAGYSGHQNRPFDDLLSWNSPFLDSRMVEASFPGPPEAERYDLVRMAEFRDYVWLYLTHHDLRFVVLHRWTDGFSGLHVDRVADLLDDAMCYDDGELAIFDRELMDPPQSAVVLESDDWGGYYLLPRDGFVRLATRSSVVETYNPDPIEPLVFAFEAKAIGGTRRVTLYDGPTALWHWDVSPDAYRLQVSPPFLLGAGLGTLRLESDGVVELDRLKRRFEGESRPASMVVRGICLRPSLPGEREQAGVIAGNRGAADTPRR</sequence>
<keyword evidence="1" id="KW-0472">Membrane</keyword>
<accession>A0A518H7C1</accession>
<protein>
    <recommendedName>
        <fullName evidence="4">Glycosyltransferase RgtA/B/C/D-like domain-containing protein</fullName>
    </recommendedName>
</protein>
<evidence type="ECO:0000256" key="1">
    <source>
        <dbReference type="SAM" id="Phobius"/>
    </source>
</evidence>
<gene>
    <name evidence="2" type="ORF">ElP_46790</name>
</gene>
<feature type="transmembrane region" description="Helical" evidence="1">
    <location>
        <begin position="148"/>
        <end position="167"/>
    </location>
</feature>
<dbReference type="RefSeq" id="WP_145273527.1">
    <property type="nucleotide sequence ID" value="NZ_CP036426.1"/>
</dbReference>
<proteinExistence type="predicted"/>
<dbReference type="EMBL" id="CP036426">
    <property type="protein sequence ID" value="QDV36750.1"/>
    <property type="molecule type" value="Genomic_DNA"/>
</dbReference>
<feature type="transmembrane region" description="Helical" evidence="1">
    <location>
        <begin position="179"/>
        <end position="206"/>
    </location>
</feature>
<keyword evidence="1" id="KW-0812">Transmembrane</keyword>